<dbReference type="EC" id="2.3.3.10" evidence="5"/>
<dbReference type="InterPro" id="IPR013528">
    <property type="entry name" value="HMG_CoA_synth_N"/>
</dbReference>
<dbReference type="GO" id="GO:0004421">
    <property type="term" value="F:hydroxymethylglutaryl-CoA synthase activity"/>
    <property type="evidence" value="ECO:0007669"/>
    <property type="project" value="UniProtKB-EC"/>
</dbReference>
<dbReference type="OrthoDB" id="1269963at2759"/>
<feature type="active site" description="Proton donor/acceptor" evidence="3">
    <location>
        <position position="253"/>
    </location>
</feature>
<dbReference type="InterPro" id="IPR010122">
    <property type="entry name" value="HMG_CoA_synthase_euk"/>
</dbReference>
<keyword evidence="5" id="KW-0752">Steroid biosynthesis</keyword>
<dbReference type="PANTHER" id="PTHR43323:SF2">
    <property type="entry name" value="HYDROXYMETHYLGLUTARYL-COA SYNTHASE"/>
    <property type="match status" value="1"/>
</dbReference>
<keyword evidence="9" id="KW-1185">Reference proteome</keyword>
<keyword evidence="5" id="KW-0443">Lipid metabolism</keyword>
<feature type="binding site" evidence="4">
    <location>
        <position position="258"/>
    </location>
    <ligand>
        <name>CoA</name>
        <dbReference type="ChEBI" id="CHEBI:57287"/>
    </ligand>
</feature>
<dbReference type="NCBIfam" id="TIGR01833">
    <property type="entry name" value="HMG-CoA-S_euk"/>
    <property type="match status" value="1"/>
</dbReference>
<dbReference type="Proteomes" id="UP000799049">
    <property type="component" value="Unassembled WGS sequence"/>
</dbReference>
<dbReference type="PANTHER" id="PTHR43323">
    <property type="entry name" value="3-HYDROXY-3-METHYLGLUTARYL COENZYME A SYNTHASE"/>
    <property type="match status" value="1"/>
</dbReference>
<name>A0A8K0F2I8_ANDGO</name>
<evidence type="ECO:0000259" key="6">
    <source>
        <dbReference type="Pfam" id="PF01154"/>
    </source>
</evidence>
<dbReference type="InterPro" id="IPR013746">
    <property type="entry name" value="HMG_CoA_synt_C_dom"/>
</dbReference>
<feature type="domain" description="Hydroxymethylglutaryl-coenzyme A synthase N-terminal" evidence="6">
    <location>
        <begin position="6"/>
        <end position="179"/>
    </location>
</feature>
<evidence type="ECO:0000256" key="2">
    <source>
        <dbReference type="ARBA" id="ARBA00022679"/>
    </source>
</evidence>
<dbReference type="SUPFAM" id="SSF53901">
    <property type="entry name" value="Thiolase-like"/>
    <property type="match status" value="2"/>
</dbReference>
<feature type="binding site" evidence="4">
    <location>
        <position position="160"/>
    </location>
    <ligand>
        <name>CoA</name>
        <dbReference type="ChEBI" id="CHEBI:57287"/>
    </ligand>
</feature>
<dbReference type="PROSITE" id="PS01226">
    <property type="entry name" value="HMG_COA_SYNTHASE"/>
    <property type="match status" value="1"/>
</dbReference>
<feature type="binding site" evidence="4">
    <location>
        <position position="262"/>
    </location>
    <ligand>
        <name>CoA</name>
        <dbReference type="ChEBI" id="CHEBI:57287"/>
    </ligand>
</feature>
<protein>
    <recommendedName>
        <fullName evidence="5">Hydroxymethylglutaryl-CoA synthase</fullName>
        <shortName evidence="5">HMG-CoA synthase</shortName>
        <ecNumber evidence="5">2.3.3.10</ecNumber>
    </recommendedName>
    <alternativeName>
        <fullName evidence="5">3-hydroxy-3-methylglutaryl coenzyme A synthase</fullName>
    </alternativeName>
</protein>
<evidence type="ECO:0000259" key="7">
    <source>
        <dbReference type="Pfam" id="PF08540"/>
    </source>
</evidence>
<feature type="binding site" evidence="4">
    <location>
        <position position="214"/>
    </location>
    <ligand>
        <name>CoA</name>
        <dbReference type="ChEBI" id="CHEBI:57287"/>
    </ligand>
</feature>
<evidence type="ECO:0000256" key="3">
    <source>
        <dbReference type="PIRSR" id="PIRSR610122-1"/>
    </source>
</evidence>
<evidence type="ECO:0000313" key="8">
    <source>
        <dbReference type="EMBL" id="KAF0853033.1"/>
    </source>
</evidence>
<dbReference type="GO" id="GO:0010142">
    <property type="term" value="P:farnesyl diphosphate biosynthetic process, mevalonate pathway"/>
    <property type="evidence" value="ECO:0007669"/>
    <property type="project" value="InterPro"/>
</dbReference>
<keyword evidence="2 5" id="KW-0808">Transferase</keyword>
<comment type="pathway">
    <text evidence="5">Metabolic intermediate biosynthesis; (R)-mevalonate biosynthesis; (R)-mevalonate from acetyl-CoA: step 2/3.</text>
</comment>
<comment type="catalytic activity">
    <reaction evidence="5">
        <text>acetoacetyl-CoA + acetyl-CoA + H2O = (3S)-3-hydroxy-3-methylglutaryl-CoA + CoA + H(+)</text>
        <dbReference type="Rhea" id="RHEA:10188"/>
        <dbReference type="ChEBI" id="CHEBI:15377"/>
        <dbReference type="ChEBI" id="CHEBI:15378"/>
        <dbReference type="ChEBI" id="CHEBI:43074"/>
        <dbReference type="ChEBI" id="CHEBI:57286"/>
        <dbReference type="ChEBI" id="CHEBI:57287"/>
        <dbReference type="ChEBI" id="CHEBI:57288"/>
        <dbReference type="EC" id="2.3.3.10"/>
    </reaction>
</comment>
<evidence type="ECO:0000256" key="5">
    <source>
        <dbReference type="RuleBase" id="RU364071"/>
    </source>
</evidence>
<keyword evidence="5" id="KW-1207">Sterol metabolism</keyword>
<evidence type="ECO:0000256" key="1">
    <source>
        <dbReference type="ARBA" id="ARBA00007061"/>
    </source>
</evidence>
<dbReference type="FunFam" id="3.40.47.10:FF:000008">
    <property type="entry name" value="3-hydroxy-3-methylglutaryl coenzyme A synthase"/>
    <property type="match status" value="1"/>
</dbReference>
<dbReference type="UniPathway" id="UPA00058">
    <property type="reaction ID" value="UER00102"/>
</dbReference>
<comment type="function">
    <text evidence="5">Catalyzes the condensation of acetyl-CoA with acetoacetyl-CoA to form HMG-CoA.</text>
</comment>
<keyword evidence="5" id="KW-0756">Sterol biosynthesis</keyword>
<dbReference type="EMBL" id="VRVR01000005">
    <property type="protein sequence ID" value="KAF0853033.1"/>
    <property type="molecule type" value="Genomic_DNA"/>
</dbReference>
<dbReference type="Pfam" id="PF01154">
    <property type="entry name" value="HMG_CoA_synt_N"/>
    <property type="match status" value="1"/>
</dbReference>
<evidence type="ECO:0000313" key="9">
    <source>
        <dbReference type="Proteomes" id="UP000799049"/>
    </source>
</evidence>
<proteinExistence type="inferred from homology"/>
<sequence length="457" mass="50980">MTQGFRPQNVGIHALEFYFPSQYVSQSELEAHDQASSGKYTIGLGQLNMAFVTDREDVHSICLTAVHSLLEKYSIDPLSIGRIEVGTETIVDKSKSVKSELMRIFAAVGNTNVEGVDCTNACYGGTASLFNSVAWVESSAWDGRFALCVAGDIAVYAEGNARPTGGCGAVAMLIGPDAPVVLESANRFSHMEHTYDFYKPNLSSEYPTVDGKMSLGCYLRALDHCYRGFREKCAKSGDDTATSLEKFAYACFHSPFNKQVQKSVGRLLYNDFLRSPHDKQWDDMPEDLRNVPEEESYTHRDIEQYFSKKAVPYYKRIVQPSVLLSQQLGNTYTASLYSALVSLITNVDPADLRGKRVVLFSYGSGLCSSMFSVRFRDSEDAVGKVTDMRIRLDIASRLAARHKVDPVEYNGILKSKELKYGKPNTAPSGPTDTLFPGTYYLTSIDDMWRRSYERKQK</sequence>
<reference evidence="8" key="1">
    <citation type="submission" date="2019-09" db="EMBL/GenBank/DDBJ databases">
        <title>The Mitochondrial Proteome of the Jakobid, Andalucia godoyi, a Protist With the Most Gene-Rich and Bacteria-Like Mitochondrial Genome.</title>
        <authorList>
            <person name="Gray M.W."/>
            <person name="Burger G."/>
            <person name="Derelle R."/>
            <person name="Klimes V."/>
            <person name="Leger M."/>
            <person name="Sarrasin M."/>
            <person name="Vlcek C."/>
            <person name="Roger A.J."/>
            <person name="Elias M."/>
            <person name="Lang B.F."/>
        </authorList>
    </citation>
    <scope>NUCLEOTIDE SEQUENCE</scope>
    <source>
        <strain evidence="8">And28</strain>
    </source>
</reference>
<feature type="active site" description="Acyl-thioester intermediate" evidence="3">
    <location>
        <position position="122"/>
    </location>
</feature>
<dbReference type="AlphaFoldDB" id="A0A8K0F2I8"/>
<comment type="similarity">
    <text evidence="1 5">Belongs to the thiolase-like superfamily. HMG-CoA synthase family.</text>
</comment>
<dbReference type="Gene3D" id="3.40.47.10">
    <property type="match status" value="1"/>
</dbReference>
<dbReference type="InterPro" id="IPR016039">
    <property type="entry name" value="Thiolase-like"/>
</dbReference>
<comment type="caution">
    <text evidence="8">The sequence shown here is derived from an EMBL/GenBank/DDBJ whole genome shotgun (WGS) entry which is preliminary data.</text>
</comment>
<feature type="domain" description="Hydroxymethylglutaryl-coenzyme A synthase C-terminal" evidence="7">
    <location>
        <begin position="180"/>
        <end position="455"/>
    </location>
</feature>
<gene>
    <name evidence="8" type="ORF">ANDGO_01930</name>
</gene>
<dbReference type="Pfam" id="PF08540">
    <property type="entry name" value="HMG_CoA_synt_C"/>
    <property type="match status" value="1"/>
</dbReference>
<keyword evidence="5" id="KW-0753">Steroid metabolism</keyword>
<accession>A0A8K0F2I8</accession>
<dbReference type="InterPro" id="IPR000590">
    <property type="entry name" value="HMG_CoA_synt_AS"/>
</dbReference>
<organism evidence="8 9">
    <name type="scientific">Andalucia godoyi</name>
    <name type="common">Flagellate</name>
    <dbReference type="NCBI Taxonomy" id="505711"/>
    <lineage>
        <taxon>Eukaryota</taxon>
        <taxon>Discoba</taxon>
        <taxon>Jakobida</taxon>
        <taxon>Andalucina</taxon>
        <taxon>Andaluciidae</taxon>
        <taxon>Andalucia</taxon>
    </lineage>
</organism>
<dbReference type="GO" id="GO:0016126">
    <property type="term" value="P:sterol biosynthetic process"/>
    <property type="evidence" value="ECO:0007669"/>
    <property type="project" value="UniProtKB-KW"/>
</dbReference>
<evidence type="ECO:0000256" key="4">
    <source>
        <dbReference type="PIRSR" id="PIRSR610122-2"/>
    </source>
</evidence>
<keyword evidence="5" id="KW-0444">Lipid biosynthesis</keyword>
<dbReference type="CDD" id="cd00827">
    <property type="entry name" value="init_cond_enzymes"/>
    <property type="match status" value="1"/>
</dbReference>
<dbReference type="GO" id="GO:0006084">
    <property type="term" value="P:acetyl-CoA metabolic process"/>
    <property type="evidence" value="ECO:0007669"/>
    <property type="project" value="InterPro"/>
</dbReference>
<feature type="active site" description="Proton donor/acceptor" evidence="3">
    <location>
        <position position="88"/>
    </location>
</feature>